<feature type="domain" description="Aminoacyl-tRNA synthetase class II (G/ P/ S/T)" evidence="5">
    <location>
        <begin position="282"/>
        <end position="442"/>
    </location>
</feature>
<evidence type="ECO:0000256" key="2">
    <source>
        <dbReference type="PIRSR" id="PIRSR001529-1"/>
    </source>
</evidence>
<dbReference type="CTD" id="318604"/>
<keyword evidence="3" id="KW-0067">ATP-binding</keyword>
<dbReference type="PANTHER" id="PTHR11778">
    <property type="entry name" value="SERYL-TRNA SYNTHETASE"/>
    <property type="match status" value="1"/>
</dbReference>
<dbReference type="Gene3D" id="1.10.287.40">
    <property type="entry name" value="Serine-tRNA synthetase, tRNA binding domain"/>
    <property type="match status" value="1"/>
</dbReference>
<proteinExistence type="inferred from homology"/>
<feature type="binding site" evidence="2">
    <location>
        <position position="328"/>
    </location>
    <ligand>
        <name>L-serine</name>
        <dbReference type="ChEBI" id="CHEBI:33384"/>
    </ligand>
</feature>
<dbReference type="Pfam" id="PF00587">
    <property type="entry name" value="tRNA-synt_2b"/>
    <property type="match status" value="1"/>
</dbReference>
<dbReference type="PIRSF" id="PIRSF001529">
    <property type="entry name" value="Ser-tRNA-synth_IIa"/>
    <property type="match status" value="1"/>
</dbReference>
<evidence type="ECO:0000256" key="1">
    <source>
        <dbReference type="ARBA" id="ARBA00010728"/>
    </source>
</evidence>
<dbReference type="Gene3D" id="3.30.930.10">
    <property type="entry name" value="Bira Bifunctional Protein, Domain 2"/>
    <property type="match status" value="1"/>
</dbReference>
<evidence type="ECO:0000256" key="4">
    <source>
        <dbReference type="SAM" id="Coils"/>
    </source>
</evidence>
<keyword evidence="3" id="KW-0547">Nucleotide-binding</keyword>
<dbReference type="InParanoid" id="A0A6P8ZYQ9"/>
<reference evidence="7" key="1">
    <citation type="submission" date="2025-08" db="UniProtKB">
        <authorList>
            <consortium name="RefSeq"/>
        </authorList>
    </citation>
    <scope>IDENTIFICATION</scope>
    <source>
        <tissue evidence="7">Total insect</tissue>
    </source>
</reference>
<dbReference type="RefSeq" id="XP_034250552.1">
    <property type="nucleotide sequence ID" value="XM_034394661.1"/>
</dbReference>
<name>A0A6P8ZYQ9_THRPL</name>
<dbReference type="GeneID" id="117650985"/>
<evidence type="ECO:0000259" key="5">
    <source>
        <dbReference type="Pfam" id="PF00587"/>
    </source>
</evidence>
<dbReference type="InterPro" id="IPR002317">
    <property type="entry name" value="Ser-tRNA-ligase_type_1"/>
</dbReference>
<feature type="coiled-coil region" evidence="4">
    <location>
        <begin position="116"/>
        <end position="143"/>
    </location>
</feature>
<dbReference type="InterPro" id="IPR045864">
    <property type="entry name" value="aa-tRNA-synth_II/BPL/LPL"/>
</dbReference>
<comment type="similarity">
    <text evidence="1">Belongs to the class-II aminoacyl-tRNA synthetase family. Type-1 seryl-tRNA synthetase subfamily.</text>
</comment>
<feature type="binding site" evidence="3">
    <location>
        <begin position="393"/>
        <end position="396"/>
    </location>
    <ligand>
        <name>ATP</name>
        <dbReference type="ChEBI" id="CHEBI:30616"/>
    </ligand>
</feature>
<dbReference type="InterPro" id="IPR002314">
    <property type="entry name" value="aa-tRNA-synt_IIb"/>
</dbReference>
<accession>A0A6P8ZYQ9</accession>
<evidence type="ECO:0000313" key="7">
    <source>
        <dbReference type="RefSeq" id="XP_034250552.1"/>
    </source>
</evidence>
<dbReference type="GO" id="GO:0005524">
    <property type="term" value="F:ATP binding"/>
    <property type="evidence" value="ECO:0007669"/>
    <property type="project" value="UniProtKB-KW"/>
</dbReference>
<evidence type="ECO:0000256" key="3">
    <source>
        <dbReference type="PIRSR" id="PIRSR001529-2"/>
    </source>
</evidence>
<sequence>MFSKTAKLLPITRRVNYTIIEKCQRGCTSSLFITGDKARESCAILTPHVNLDVRFENLELLIENVKLRGMNIDIHQVKTSWHQYVALKDYISQLDKEKTEAVAKMKSAYSNNPKLFKTYETEKDKVREKMSAASQELWNLERTAVIGGLSLPNVLNLETPVDGVEKIVHSFGSKPVSSSDHPSHLEVAEKLGLLEYYDSSYYFLKDKAAQFEMGISYLFMDKFCDTGFVHMSNSDFGRSITVEGVGLDPRDAESVFILEKDSNAKDPLSRLHLVGGASLVSFCGYHAKTITHVKHLPLRYITMGRHYNPESSNGLPGLFSTWQSSAVEAFIASGDSIGAQEEFQLCLKKLISLYENLGYHFRVEYLPPMKLRPWESLRASVQMFSMSLQQYIEIGSLSLCDDFISQRLLMCCETNSEKPLGFTHVVSGTFVSVPRLLGCVLEYDGEKFSLPPKVMAAM</sequence>
<keyword evidence="6" id="KW-1185">Reference proteome</keyword>
<dbReference type="FunCoup" id="A0A6P8ZYQ9">
    <property type="interactions" value="43"/>
</dbReference>
<evidence type="ECO:0000313" key="6">
    <source>
        <dbReference type="Proteomes" id="UP000515158"/>
    </source>
</evidence>
<dbReference type="Proteomes" id="UP000515158">
    <property type="component" value="Unplaced"/>
</dbReference>
<dbReference type="KEGG" id="tpal:117650985"/>
<dbReference type="SUPFAM" id="SSF55681">
    <property type="entry name" value="Class II aaRS and biotin synthetases"/>
    <property type="match status" value="1"/>
</dbReference>
<gene>
    <name evidence="7" type="primary">LOC117650985</name>
</gene>
<dbReference type="AlphaFoldDB" id="A0A6P8ZYQ9"/>
<feature type="site" description="Important for serine binding" evidence="2">
    <location>
        <position position="429"/>
    </location>
</feature>
<organism evidence="7">
    <name type="scientific">Thrips palmi</name>
    <name type="common">Melon thrips</name>
    <dbReference type="NCBI Taxonomy" id="161013"/>
    <lineage>
        <taxon>Eukaryota</taxon>
        <taxon>Metazoa</taxon>
        <taxon>Ecdysozoa</taxon>
        <taxon>Arthropoda</taxon>
        <taxon>Hexapoda</taxon>
        <taxon>Insecta</taxon>
        <taxon>Pterygota</taxon>
        <taxon>Neoptera</taxon>
        <taxon>Paraneoptera</taxon>
        <taxon>Thysanoptera</taxon>
        <taxon>Terebrantia</taxon>
        <taxon>Thripoidea</taxon>
        <taxon>Thripidae</taxon>
        <taxon>Thrips</taxon>
    </lineage>
</organism>
<dbReference type="GO" id="GO:0004828">
    <property type="term" value="F:serine-tRNA ligase activity"/>
    <property type="evidence" value="ECO:0007669"/>
    <property type="project" value="InterPro"/>
</dbReference>
<keyword evidence="4" id="KW-0175">Coiled coil</keyword>
<dbReference type="OrthoDB" id="24683at2759"/>
<protein>
    <submittedName>
        <fullName evidence="7">Serine--tRNA synthetase-like protein Slimp</fullName>
    </submittedName>
</protein>
<dbReference type="InterPro" id="IPR042103">
    <property type="entry name" value="SerRS_1_N_sf"/>
</dbReference>
<dbReference type="GO" id="GO:0006434">
    <property type="term" value="P:seryl-tRNA aminoacylation"/>
    <property type="evidence" value="ECO:0007669"/>
    <property type="project" value="InterPro"/>
</dbReference>